<keyword evidence="4 6" id="KW-0413">Isomerase</keyword>
<dbReference type="RefSeq" id="WP_155702870.1">
    <property type="nucleotide sequence ID" value="NZ_CP034235.1"/>
</dbReference>
<dbReference type="UniPathway" id="UPA00916">
    <property type="reaction ID" value="UER00888"/>
</dbReference>
<feature type="binding site" evidence="6">
    <location>
        <position position="28"/>
    </location>
    <ligand>
        <name>substrate</name>
    </ligand>
</feature>
<evidence type="ECO:0000256" key="3">
    <source>
        <dbReference type="ARBA" id="ARBA00022490"/>
    </source>
</evidence>
<proteinExistence type="inferred from homology"/>
<dbReference type="InterPro" id="IPR007721">
    <property type="entry name" value="RbsD_FucU"/>
</dbReference>
<comment type="catalytic activity">
    <reaction evidence="1 6">
        <text>beta-D-ribopyranose = beta-D-ribofuranose</text>
        <dbReference type="Rhea" id="RHEA:25432"/>
        <dbReference type="ChEBI" id="CHEBI:27476"/>
        <dbReference type="ChEBI" id="CHEBI:47002"/>
        <dbReference type="EC" id="5.4.99.62"/>
    </reaction>
</comment>
<feature type="binding site" evidence="6">
    <location>
        <position position="98"/>
    </location>
    <ligand>
        <name>substrate</name>
    </ligand>
</feature>
<gene>
    <name evidence="6" type="primary">rbsD</name>
    <name evidence="7" type="ORF">EHS13_24215</name>
</gene>
<comment type="subunit">
    <text evidence="6">Homodecamer.</text>
</comment>
<evidence type="ECO:0000313" key="7">
    <source>
        <dbReference type="EMBL" id="QGQ97770.1"/>
    </source>
</evidence>
<keyword evidence="8" id="KW-1185">Reference proteome</keyword>
<dbReference type="GO" id="GO:0062193">
    <property type="term" value="F:D-ribose pyranase activity"/>
    <property type="evidence" value="ECO:0007669"/>
    <property type="project" value="UniProtKB-EC"/>
</dbReference>
<dbReference type="SUPFAM" id="SSF102546">
    <property type="entry name" value="RbsD-like"/>
    <property type="match status" value="1"/>
</dbReference>
<comment type="subcellular location">
    <subcellularLocation>
        <location evidence="6">Cytoplasm</location>
    </subcellularLocation>
</comment>
<dbReference type="InterPro" id="IPR023750">
    <property type="entry name" value="RbsD-like_sf"/>
</dbReference>
<dbReference type="GO" id="GO:0016872">
    <property type="term" value="F:intramolecular lyase activity"/>
    <property type="evidence" value="ECO:0007669"/>
    <property type="project" value="UniProtKB-UniRule"/>
</dbReference>
<dbReference type="OrthoDB" id="9805009at2"/>
<evidence type="ECO:0000256" key="6">
    <source>
        <dbReference type="HAMAP-Rule" id="MF_01661"/>
    </source>
</evidence>
<evidence type="ECO:0000256" key="1">
    <source>
        <dbReference type="ARBA" id="ARBA00000223"/>
    </source>
</evidence>
<name>A0A6B8RN78_9BACL</name>
<dbReference type="PANTHER" id="PTHR37831">
    <property type="entry name" value="D-RIBOSE PYRANASE"/>
    <property type="match status" value="1"/>
</dbReference>
<dbReference type="EMBL" id="CP034235">
    <property type="protein sequence ID" value="QGQ97770.1"/>
    <property type="molecule type" value="Genomic_DNA"/>
</dbReference>
<dbReference type="Gene3D" id="3.40.1650.10">
    <property type="entry name" value="RbsD-like domain"/>
    <property type="match status" value="1"/>
</dbReference>
<dbReference type="Pfam" id="PF05025">
    <property type="entry name" value="RbsD_FucU"/>
    <property type="match status" value="1"/>
</dbReference>
<dbReference type="GO" id="GO:0019303">
    <property type="term" value="P:D-ribose catabolic process"/>
    <property type="evidence" value="ECO:0007669"/>
    <property type="project" value="UniProtKB-UniRule"/>
</dbReference>
<dbReference type="GO" id="GO:0005829">
    <property type="term" value="C:cytosol"/>
    <property type="evidence" value="ECO:0007669"/>
    <property type="project" value="TreeGrafter"/>
</dbReference>
<dbReference type="Proteomes" id="UP000426246">
    <property type="component" value="Chromosome"/>
</dbReference>
<evidence type="ECO:0000256" key="2">
    <source>
        <dbReference type="ARBA" id="ARBA00012862"/>
    </source>
</evidence>
<evidence type="ECO:0000313" key="8">
    <source>
        <dbReference type="Proteomes" id="UP000426246"/>
    </source>
</evidence>
<comment type="function">
    <text evidence="6">Catalyzes the interconversion of beta-pyran and beta-furan forms of D-ribose.</text>
</comment>
<evidence type="ECO:0000256" key="4">
    <source>
        <dbReference type="ARBA" id="ARBA00023235"/>
    </source>
</evidence>
<sequence>MKITGILNHSISEVIASMGHYQEIVICDAGFPIPPGVKRIDLSLTPGMPAFLVVLKTVLLELCVEEVVIAEETGIHSPARLLDIRNIFSELTPTVIPHTEFKQRSKTAIACIRSGECTPYSNIILVSGVTY</sequence>
<dbReference type="GO" id="GO:0048029">
    <property type="term" value="F:monosaccharide binding"/>
    <property type="evidence" value="ECO:0007669"/>
    <property type="project" value="InterPro"/>
</dbReference>
<dbReference type="PANTHER" id="PTHR37831:SF1">
    <property type="entry name" value="D-RIBOSE PYRANASE"/>
    <property type="match status" value="1"/>
</dbReference>
<dbReference type="NCBIfam" id="NF008761">
    <property type="entry name" value="PRK11797.1"/>
    <property type="match status" value="1"/>
</dbReference>
<protein>
    <recommendedName>
        <fullName evidence="2 6">D-ribose pyranase</fullName>
        <ecNumber evidence="2 6">5.4.99.62</ecNumber>
    </recommendedName>
</protein>
<accession>A0A6B8RN78</accession>
<feature type="active site" description="Proton donor" evidence="6">
    <location>
        <position position="20"/>
    </location>
</feature>
<comment type="similarity">
    <text evidence="6">Belongs to the RbsD / FucU family. RbsD subfamily.</text>
</comment>
<keyword evidence="3 6" id="KW-0963">Cytoplasm</keyword>
<feature type="binding site" evidence="6">
    <location>
        <begin position="120"/>
        <end position="122"/>
    </location>
    <ligand>
        <name>substrate</name>
    </ligand>
</feature>
<reference evidence="8" key="1">
    <citation type="submission" date="2018-11" db="EMBL/GenBank/DDBJ databases">
        <title>Complete genome sequence of Paenibacillus sp. ML311-T8.</title>
        <authorList>
            <person name="Nam Y.-D."/>
            <person name="Kang J."/>
            <person name="Chung W.-H."/>
            <person name="Park Y.S."/>
        </authorList>
    </citation>
    <scope>NUCLEOTIDE SEQUENCE [LARGE SCALE GENOMIC DNA]</scope>
    <source>
        <strain evidence="8">ML311-T8</strain>
    </source>
</reference>
<dbReference type="HAMAP" id="MF_01661">
    <property type="entry name" value="D_rib_pyranase"/>
    <property type="match status" value="1"/>
</dbReference>
<dbReference type="EC" id="5.4.99.62" evidence="2 6"/>
<comment type="pathway">
    <text evidence="6">Carbohydrate metabolism; D-ribose degradation; D-ribose 5-phosphate from beta-D-ribopyranose: step 1/2.</text>
</comment>
<dbReference type="AlphaFoldDB" id="A0A6B8RN78"/>
<evidence type="ECO:0000256" key="5">
    <source>
        <dbReference type="ARBA" id="ARBA00023277"/>
    </source>
</evidence>
<organism evidence="7 8">
    <name type="scientific">Paenibacillus psychroresistens</name>
    <dbReference type="NCBI Taxonomy" id="1778678"/>
    <lineage>
        <taxon>Bacteria</taxon>
        <taxon>Bacillati</taxon>
        <taxon>Bacillota</taxon>
        <taxon>Bacilli</taxon>
        <taxon>Bacillales</taxon>
        <taxon>Paenibacillaceae</taxon>
        <taxon>Paenibacillus</taxon>
    </lineage>
</organism>
<dbReference type="KEGG" id="ppsc:EHS13_24215"/>
<dbReference type="InterPro" id="IPR023064">
    <property type="entry name" value="D-ribose_pyranase"/>
</dbReference>
<keyword evidence="5 6" id="KW-0119">Carbohydrate metabolism</keyword>